<dbReference type="GO" id="GO:0009395">
    <property type="term" value="P:phospholipid catabolic process"/>
    <property type="evidence" value="ECO:0007669"/>
    <property type="project" value="TreeGrafter"/>
</dbReference>
<keyword evidence="2" id="KW-0378">Hydrolase</keyword>
<evidence type="ECO:0000256" key="5">
    <source>
        <dbReference type="ARBA" id="ARBA00023180"/>
    </source>
</evidence>
<keyword evidence="4" id="KW-0443">Lipid metabolism</keyword>
<dbReference type="InterPro" id="IPR047794">
    <property type="entry name" value="C45_proenzyme-like"/>
</dbReference>
<evidence type="ECO:0000256" key="4">
    <source>
        <dbReference type="ARBA" id="ARBA00023098"/>
    </source>
</evidence>
<protein>
    <submittedName>
        <fullName evidence="6">Uncharacterized protein</fullName>
    </submittedName>
</protein>
<dbReference type="PANTHER" id="PTHR12370">
    <property type="entry name" value="PHOSPHOLIPASE B-RELATED"/>
    <property type="match status" value="1"/>
</dbReference>
<keyword evidence="5" id="KW-0325">Glycoprotein</keyword>
<dbReference type="AlphaFoldDB" id="A0A9D1FAC9"/>
<dbReference type="EMBL" id="DVJJ01000097">
    <property type="protein sequence ID" value="HIS65006.1"/>
    <property type="molecule type" value="Genomic_DNA"/>
</dbReference>
<reference evidence="6" key="2">
    <citation type="journal article" date="2021" name="PeerJ">
        <title>Extensive microbial diversity within the chicken gut microbiome revealed by metagenomics and culture.</title>
        <authorList>
            <person name="Gilroy R."/>
            <person name="Ravi A."/>
            <person name="Getino M."/>
            <person name="Pursley I."/>
            <person name="Horton D.L."/>
            <person name="Alikhan N.F."/>
            <person name="Baker D."/>
            <person name="Gharbi K."/>
            <person name="Hall N."/>
            <person name="Watson M."/>
            <person name="Adriaenssens E.M."/>
            <person name="Foster-Nyarko E."/>
            <person name="Jarju S."/>
            <person name="Secka A."/>
            <person name="Antonio M."/>
            <person name="Oren A."/>
            <person name="Chaudhuri R.R."/>
            <person name="La Ragione R."/>
            <person name="Hildebrand F."/>
            <person name="Pallen M.J."/>
        </authorList>
    </citation>
    <scope>NUCLEOTIDE SEQUENCE</scope>
    <source>
        <strain evidence="6">ChiBcec16-1751</strain>
    </source>
</reference>
<accession>A0A9D1FAC9</accession>
<evidence type="ECO:0000256" key="1">
    <source>
        <dbReference type="ARBA" id="ARBA00022729"/>
    </source>
</evidence>
<organism evidence="6 7">
    <name type="scientific">Candidatus Avoscillospira avistercoris</name>
    <dbReference type="NCBI Taxonomy" id="2840707"/>
    <lineage>
        <taxon>Bacteria</taxon>
        <taxon>Bacillati</taxon>
        <taxon>Bacillota</taxon>
        <taxon>Clostridia</taxon>
        <taxon>Eubacteriales</taxon>
        <taxon>Oscillospiraceae</taxon>
        <taxon>Oscillospiraceae incertae sedis</taxon>
        <taxon>Candidatus Avoscillospira</taxon>
    </lineage>
</organism>
<sequence>MAEAQAPVLVHKDGWDYIRISGSPKERGQQHGKLLASRICDCIQREGKMMRLQTGMDWDFFKEQAVKLWGERIRSYNYVEFYHEMIGIAEGVQSVLPDCGITWEDILTWNAFEELVDYWFPTQAQAVYQQLGGMPGAVTGKHFTVGSPDRCSAFIATGSYTKTGKIVAAHNSFVPFEMASAMNVIIDLTTDKGERLVMQAQPGFIHSMSDFYVTSHGLIITETTIGGFSAYNPDGMLECFRVRRAAQEADSLDQFCEIFWEDNTGGYANTWLVGDLKTNEIMQYEAGCKFYDKKILSDGYFVGFNAPQDARIRNFETSNSGYQDIRRHQGARQVRLPQLMEQYKGQLDQETAKKILADHYDVYLKRENPCSRTVCSHYERDAREYMSQPGRPVPFRPQGAVDGVVTTSEMAGQYQLAARFGSSCGEPFDAEAFFREHPQFSELSDLIDSRPSQPWAVFPA</sequence>
<dbReference type="InterPro" id="IPR007000">
    <property type="entry name" value="PLipase_B-like"/>
</dbReference>
<dbReference type="Proteomes" id="UP000886741">
    <property type="component" value="Unassembled WGS sequence"/>
</dbReference>
<dbReference type="GO" id="GO:0005576">
    <property type="term" value="C:extracellular region"/>
    <property type="evidence" value="ECO:0007669"/>
    <property type="project" value="TreeGrafter"/>
</dbReference>
<dbReference type="PANTHER" id="PTHR12370:SF1">
    <property type="entry name" value="PHOSPHOLIPASE B-LIKE 1"/>
    <property type="match status" value="1"/>
</dbReference>
<keyword evidence="1" id="KW-0732">Signal</keyword>
<evidence type="ECO:0000313" key="6">
    <source>
        <dbReference type="EMBL" id="HIS65006.1"/>
    </source>
</evidence>
<dbReference type="GO" id="GO:0004620">
    <property type="term" value="F:phospholipase activity"/>
    <property type="evidence" value="ECO:0007669"/>
    <property type="project" value="InterPro"/>
</dbReference>
<dbReference type="Gene3D" id="3.60.60.30">
    <property type="match status" value="1"/>
</dbReference>
<proteinExistence type="predicted"/>
<dbReference type="Pfam" id="PF04916">
    <property type="entry name" value="Phospholip_B"/>
    <property type="match status" value="1"/>
</dbReference>
<evidence type="ECO:0000313" key="7">
    <source>
        <dbReference type="Proteomes" id="UP000886741"/>
    </source>
</evidence>
<dbReference type="NCBIfam" id="NF040521">
    <property type="entry name" value="C45_proenzyme"/>
    <property type="match status" value="1"/>
</dbReference>
<gene>
    <name evidence="6" type="ORF">IAA83_06510</name>
</gene>
<keyword evidence="3" id="KW-0442">Lipid degradation</keyword>
<comment type="caution">
    <text evidence="6">The sequence shown here is derived from an EMBL/GenBank/DDBJ whole genome shotgun (WGS) entry which is preliminary data.</text>
</comment>
<name>A0A9D1FAC9_9FIRM</name>
<reference evidence="6" key="1">
    <citation type="submission" date="2020-10" db="EMBL/GenBank/DDBJ databases">
        <authorList>
            <person name="Gilroy R."/>
        </authorList>
    </citation>
    <scope>NUCLEOTIDE SEQUENCE</scope>
    <source>
        <strain evidence="6">ChiBcec16-1751</strain>
    </source>
</reference>
<evidence type="ECO:0000256" key="3">
    <source>
        <dbReference type="ARBA" id="ARBA00022963"/>
    </source>
</evidence>
<evidence type="ECO:0000256" key="2">
    <source>
        <dbReference type="ARBA" id="ARBA00022801"/>
    </source>
</evidence>